<comment type="caution">
    <text evidence="1">The sequence shown here is derived from an EMBL/GenBank/DDBJ whole genome shotgun (WGS) entry which is preliminary data.</text>
</comment>
<reference evidence="1 2" key="1">
    <citation type="submission" date="2017-10" db="EMBL/GenBank/DDBJ databases">
        <title>Genomics of the genus Arcobacter.</title>
        <authorList>
            <person name="Perez-Cataluna A."/>
            <person name="Figueras M.J."/>
        </authorList>
    </citation>
    <scope>NUCLEOTIDE SEQUENCE [LARGE SCALE GENOMIC DNA]</scope>
    <source>
        <strain evidence="1 2">CECT 8987</strain>
    </source>
</reference>
<keyword evidence="2" id="KW-1185">Reference proteome</keyword>
<sequence length="275" mass="30865">MYLHATSHVLNPLLDIKAYRTLLKPLTNINLRRSSKFNILAVYGALLCMNEVKSSQQFGVYVATEYGPIMDVHNVLNTVNMDDSIIMPFDFLNINSNNVSFYVSKALDAFGKNMVLTSEEVSFEKALQLALFDLETKDVQDVLVGAVDESLEQIPHYAQYTSDVLKQPSCDGSFWLYGNLKKEHAVAQIVCIKEYENVECFLKEVNLNGTTVSCNQFAACNEALKKAAQTVLTPKAFFGCDGAVTFFELLEYKGEVYHIAQDKHGKLIVITLRVF</sequence>
<protein>
    <recommendedName>
        <fullName evidence="3">Beta-ketoacyl synthase N-terminal domain-containing protein</fullName>
    </recommendedName>
</protein>
<dbReference type="GO" id="GO:0016746">
    <property type="term" value="F:acyltransferase activity"/>
    <property type="evidence" value="ECO:0007669"/>
    <property type="project" value="InterPro"/>
</dbReference>
<evidence type="ECO:0008006" key="3">
    <source>
        <dbReference type="Google" id="ProtNLM"/>
    </source>
</evidence>
<evidence type="ECO:0000313" key="1">
    <source>
        <dbReference type="EMBL" id="RXJ57880.1"/>
    </source>
</evidence>
<evidence type="ECO:0000313" key="2">
    <source>
        <dbReference type="Proteomes" id="UP000290657"/>
    </source>
</evidence>
<name>A0A4V1LP09_9BACT</name>
<accession>A0A4V1LP09</accession>
<dbReference type="Gene3D" id="3.40.47.10">
    <property type="match status" value="1"/>
</dbReference>
<proteinExistence type="predicted"/>
<dbReference type="AlphaFoldDB" id="A0A4V1LP09"/>
<dbReference type="EMBL" id="PDKN01000003">
    <property type="protein sequence ID" value="RXJ57880.1"/>
    <property type="molecule type" value="Genomic_DNA"/>
</dbReference>
<dbReference type="InterPro" id="IPR016039">
    <property type="entry name" value="Thiolase-like"/>
</dbReference>
<dbReference type="Proteomes" id="UP000290657">
    <property type="component" value="Unassembled WGS sequence"/>
</dbReference>
<organism evidence="1 2">
    <name type="scientific">Candidatus Marinarcus aquaticus</name>
    <dbReference type="NCBI Taxonomy" id="2044504"/>
    <lineage>
        <taxon>Bacteria</taxon>
        <taxon>Pseudomonadati</taxon>
        <taxon>Campylobacterota</taxon>
        <taxon>Epsilonproteobacteria</taxon>
        <taxon>Campylobacterales</taxon>
        <taxon>Arcobacteraceae</taxon>
        <taxon>Candidatus Marinarcus</taxon>
    </lineage>
</organism>
<dbReference type="SUPFAM" id="SSF53901">
    <property type="entry name" value="Thiolase-like"/>
    <property type="match status" value="1"/>
</dbReference>
<gene>
    <name evidence="1" type="ORF">CRV04_05070</name>
</gene>